<dbReference type="GeneID" id="300574892"/>
<evidence type="ECO:0000313" key="2">
    <source>
        <dbReference type="Proteomes" id="UP001642720"/>
    </source>
</evidence>
<evidence type="ECO:0000313" key="1">
    <source>
        <dbReference type="EMBL" id="TFB04829.1"/>
    </source>
</evidence>
<accession>A0ABY2HAZ5</accession>
<dbReference type="Proteomes" id="UP001642720">
    <property type="component" value="Unassembled WGS sequence"/>
</dbReference>
<comment type="caution">
    <text evidence="1">The sequence shown here is derived from an EMBL/GenBank/DDBJ whole genome shotgun (WGS) entry which is preliminary data.</text>
</comment>
<protein>
    <submittedName>
        <fullName evidence="1">Uncharacterized protein</fullName>
    </submittedName>
</protein>
<dbReference type="EMBL" id="PPTA01000003">
    <property type="protein sequence ID" value="TFB04829.1"/>
    <property type="molecule type" value="Genomic_DNA"/>
</dbReference>
<dbReference type="RefSeq" id="XP_073561030.1">
    <property type="nucleotide sequence ID" value="XM_073700442.1"/>
</dbReference>
<name>A0ABY2HAZ5_9HYPO</name>
<proteinExistence type="predicted"/>
<sequence length="162" mass="17922">MGYFVLCSDTVSVDGRGGEEMEVGGDIEYFDESAVKVNRRTQHLLFDDGRQSMTDKPHWRRLPRVRAPAMPHLTVETADWTLGPRDGGGSWRCDRSEEFGDGLSGCRMAVGTGHLEISSTASTRPWVVTSHLAYVLRADRIHAQHHGVRAASFGHFPTPSLS</sequence>
<gene>
    <name evidence="1" type="ORF">CCMA1212_003079</name>
</gene>
<reference evidence="1 2" key="1">
    <citation type="submission" date="2018-01" db="EMBL/GenBank/DDBJ databases">
        <title>Genome characterization of the sugarcane-associated fungus Trichoderma ghanense CCMA-1212 and their application in lignocelulose bioconversion.</title>
        <authorList>
            <person name="Steindorff A.S."/>
            <person name="Mendes T.D."/>
            <person name="Vilela E.S.D."/>
            <person name="Rodrigues D.S."/>
            <person name="Formighieri E.F."/>
            <person name="Melo I.S."/>
            <person name="Favaro L.C.L."/>
        </authorList>
    </citation>
    <scope>NUCLEOTIDE SEQUENCE [LARGE SCALE GENOMIC DNA]</scope>
    <source>
        <strain evidence="1 2">CCMA-1212</strain>
    </source>
</reference>
<keyword evidence="2" id="KW-1185">Reference proteome</keyword>
<organism evidence="1 2">
    <name type="scientific">Trichoderma ghanense</name>
    <dbReference type="NCBI Taxonomy" id="65468"/>
    <lineage>
        <taxon>Eukaryota</taxon>
        <taxon>Fungi</taxon>
        <taxon>Dikarya</taxon>
        <taxon>Ascomycota</taxon>
        <taxon>Pezizomycotina</taxon>
        <taxon>Sordariomycetes</taxon>
        <taxon>Hypocreomycetidae</taxon>
        <taxon>Hypocreales</taxon>
        <taxon>Hypocreaceae</taxon>
        <taxon>Trichoderma</taxon>
    </lineage>
</organism>